<dbReference type="PROSITE" id="PS00697">
    <property type="entry name" value="DNA_LIGASE_A1"/>
    <property type="match status" value="1"/>
</dbReference>
<feature type="compositionally biased region" description="Acidic residues" evidence="9">
    <location>
        <begin position="868"/>
        <end position="878"/>
    </location>
</feature>
<dbReference type="InterPro" id="IPR036599">
    <property type="entry name" value="DNA_ligase_N_sf"/>
</dbReference>
<evidence type="ECO:0000256" key="2">
    <source>
        <dbReference type="ARBA" id="ARBA00022598"/>
    </source>
</evidence>
<dbReference type="GO" id="GO:0005524">
    <property type="term" value="F:ATP binding"/>
    <property type="evidence" value="ECO:0007669"/>
    <property type="project" value="UniProtKB-KW"/>
</dbReference>
<dbReference type="InterPro" id="IPR012310">
    <property type="entry name" value="DNA_ligase_ATP-dep_cent"/>
</dbReference>
<feature type="region of interest" description="Disordered" evidence="9">
    <location>
        <begin position="1"/>
        <end position="132"/>
    </location>
</feature>
<dbReference type="GO" id="GO:0003910">
    <property type="term" value="F:DNA ligase (ATP) activity"/>
    <property type="evidence" value="ECO:0007669"/>
    <property type="project" value="UniProtKB-EC"/>
</dbReference>
<dbReference type="EC" id="6.5.1.1" evidence="7"/>
<feature type="region of interest" description="Disordered" evidence="9">
    <location>
        <begin position="854"/>
        <end position="878"/>
    </location>
</feature>
<evidence type="ECO:0000256" key="9">
    <source>
        <dbReference type="SAM" id="MobiDB-lite"/>
    </source>
</evidence>
<feature type="compositionally biased region" description="Polar residues" evidence="9">
    <location>
        <begin position="29"/>
        <end position="43"/>
    </location>
</feature>
<dbReference type="InterPro" id="IPR050191">
    <property type="entry name" value="ATP-dep_DNA_ligase"/>
</dbReference>
<comment type="catalytic activity">
    <reaction evidence="6 7">
        <text>ATP + (deoxyribonucleotide)n-3'-hydroxyl + 5'-phospho-(deoxyribonucleotide)m = (deoxyribonucleotide)n+m + AMP + diphosphate.</text>
        <dbReference type="EC" id="6.5.1.1"/>
    </reaction>
</comment>
<dbReference type="InterPro" id="IPR012309">
    <property type="entry name" value="DNA_ligase_ATP-dep_C"/>
</dbReference>
<proteinExistence type="inferred from homology"/>
<keyword evidence="7" id="KW-0227">DNA damage</keyword>
<evidence type="ECO:0000256" key="1">
    <source>
        <dbReference type="ARBA" id="ARBA00007572"/>
    </source>
</evidence>
<keyword evidence="2 7" id="KW-0436">Ligase</keyword>
<dbReference type="GO" id="GO:0006281">
    <property type="term" value="P:DNA repair"/>
    <property type="evidence" value="ECO:0007669"/>
    <property type="project" value="UniProtKB-KW"/>
</dbReference>
<dbReference type="GO" id="GO:0006273">
    <property type="term" value="P:lagging strand elongation"/>
    <property type="evidence" value="ECO:0007669"/>
    <property type="project" value="TreeGrafter"/>
</dbReference>
<dbReference type="GO" id="GO:0003677">
    <property type="term" value="F:DNA binding"/>
    <property type="evidence" value="ECO:0007669"/>
    <property type="project" value="InterPro"/>
</dbReference>
<evidence type="ECO:0000256" key="7">
    <source>
        <dbReference type="RuleBase" id="RU000617"/>
    </source>
</evidence>
<dbReference type="AlphaFoldDB" id="A0A428T762"/>
<reference evidence="11 12" key="1">
    <citation type="submission" date="2017-06" db="EMBL/GenBank/DDBJ databases">
        <title>Cmopartive genomic analysis of Ambrosia Fusariam Clade fungi.</title>
        <authorList>
            <person name="Stajich J.E."/>
            <person name="Carrillo J."/>
            <person name="Kijimoto T."/>
            <person name="Eskalen A."/>
            <person name="O'Donnell K."/>
            <person name="Kasson M."/>
        </authorList>
    </citation>
    <scope>NUCLEOTIDE SEQUENCE [LARGE SCALE GENOMIC DNA]</scope>
    <source>
        <strain evidence="11 12">NRRL 20438</strain>
    </source>
</reference>
<dbReference type="CDD" id="cd07900">
    <property type="entry name" value="Adenylation_DNA_ligase_I_Euk"/>
    <property type="match status" value="1"/>
</dbReference>
<feature type="compositionally biased region" description="Basic and acidic residues" evidence="9">
    <location>
        <begin position="854"/>
        <end position="867"/>
    </location>
</feature>
<dbReference type="InterPro" id="IPR012340">
    <property type="entry name" value="NA-bd_OB-fold"/>
</dbReference>
<sequence>MPSPTKKRKLNNGTQSSVPTRGLEYFFSKQRQNGSASNKNPEAQNKDETTTDAQENLTDEELARKLQAEWDQEVANERQANQTGTRSTPSEQNGEKSRDESPAASELKLPKALPTMPKPSASGDPKKPTLGLQSAGMAEDIISTSIPLDESPLTFEPSNYIPQLKKHWASEGGNASYALLTRCFVLISGTTSRIKIVDTLVNCLRVLIEGDPTSLLPAVWLATNSISPPYISLELGLGGSAISKALRNVCGLDSRSLKAIYDKHGDAGDVAFEAKRKQSFTLRKPKPLTIKAVYQSLVKIANSQGQGSGEAKQRLVDRLLQDARGGEESRFIVRTLCQHLRIGAVKTTMLIALSRAFLLSRPPEADFPLRSASELSKLKKEELAEIWGRGEELVKACFARRPNYDDLVPVLLEIGISEELLIRCGIALHIPLRPMLGSITRDLAEMLTKLQGRDFACEYKYDGQRAQIHCDEHGKVTIFSRHLELMTDKYPDLVELMPKIRGEGVDSFIMEGEVVAVDRATGDLKNFQTLTNRARKDVVIGSITIDVCLFSFDLMYLNGQPLLDRPFRERRELLRSLFKEVPHHFTWVKSLDATSADSETVLDFFKSATENKCEGIMVKILDNLTTLPYVGDAEEQEPEQTEKPTSKAKAKGKSKSKSTSGENGGETKTKSRRKPLLATYEPDKRLDSWLKVKKDYSSSFDTLDLIPVAAWHGQGRKSKWWSPILMACRNEETGALEAVCKCMSGFTDAFYKANREFYDDGEESEEPRNTRSQQPSFVEYSGPRPDVWFEPQEVWEMAFADITLSPTYTAAIGLVSEERGLSLRFPRFLKKRDDKSLEEASTNDFLAGLFRKQEAKASSTKENKNEAGEAEEVDEVEE</sequence>
<dbReference type="FunFam" id="2.40.50.140:FF:000062">
    <property type="entry name" value="DNA ligase"/>
    <property type="match status" value="1"/>
</dbReference>
<keyword evidence="12" id="KW-1185">Reference proteome</keyword>
<dbReference type="FunFam" id="1.10.3260.10:FF:000004">
    <property type="entry name" value="DNA ligase"/>
    <property type="match status" value="1"/>
</dbReference>
<evidence type="ECO:0000256" key="4">
    <source>
        <dbReference type="ARBA" id="ARBA00022741"/>
    </source>
</evidence>
<dbReference type="GO" id="GO:0006310">
    <property type="term" value="P:DNA recombination"/>
    <property type="evidence" value="ECO:0007669"/>
    <property type="project" value="UniProtKB-KW"/>
</dbReference>
<dbReference type="Proteomes" id="UP000288429">
    <property type="component" value="Unassembled WGS sequence"/>
</dbReference>
<name>A0A428T762_9HYPO</name>
<dbReference type="Pfam" id="PF04679">
    <property type="entry name" value="DNA_ligase_A_C"/>
    <property type="match status" value="1"/>
</dbReference>
<dbReference type="PANTHER" id="PTHR45674">
    <property type="entry name" value="DNA LIGASE 1/3 FAMILY MEMBER"/>
    <property type="match status" value="1"/>
</dbReference>
<keyword evidence="7" id="KW-0234">DNA repair</keyword>
<evidence type="ECO:0000259" key="10">
    <source>
        <dbReference type="PROSITE" id="PS50160"/>
    </source>
</evidence>
<dbReference type="InterPro" id="IPR016059">
    <property type="entry name" value="DNA_ligase_ATP-dep_CS"/>
</dbReference>
<protein>
    <recommendedName>
        <fullName evidence="7">DNA ligase</fullName>
        <ecNumber evidence="7">6.5.1.1</ecNumber>
    </recommendedName>
</protein>
<evidence type="ECO:0000313" key="12">
    <source>
        <dbReference type="Proteomes" id="UP000288429"/>
    </source>
</evidence>
<dbReference type="GO" id="GO:0005634">
    <property type="term" value="C:nucleus"/>
    <property type="evidence" value="ECO:0007669"/>
    <property type="project" value="TreeGrafter"/>
</dbReference>
<evidence type="ECO:0000256" key="5">
    <source>
        <dbReference type="ARBA" id="ARBA00022840"/>
    </source>
</evidence>
<evidence type="ECO:0000256" key="6">
    <source>
        <dbReference type="ARBA" id="ARBA00034003"/>
    </source>
</evidence>
<evidence type="ECO:0000313" key="11">
    <source>
        <dbReference type="EMBL" id="RSL97844.1"/>
    </source>
</evidence>
<dbReference type="InterPro" id="IPR012308">
    <property type="entry name" value="DNA_ligase_ATP-dep_N"/>
</dbReference>
<dbReference type="GO" id="GO:0071897">
    <property type="term" value="P:DNA biosynthetic process"/>
    <property type="evidence" value="ECO:0007669"/>
    <property type="project" value="InterPro"/>
</dbReference>
<keyword evidence="5 7" id="KW-0067">ATP-binding</keyword>
<dbReference type="Gene3D" id="3.30.470.30">
    <property type="entry name" value="DNA ligase/mRNA capping enzyme"/>
    <property type="match status" value="1"/>
</dbReference>
<accession>A0A428T762</accession>
<dbReference type="Pfam" id="PF01068">
    <property type="entry name" value="DNA_ligase_A_M"/>
    <property type="match status" value="1"/>
</dbReference>
<feature type="compositionally biased region" description="Basic residues" evidence="9">
    <location>
        <begin position="1"/>
        <end position="10"/>
    </location>
</feature>
<dbReference type="FunFam" id="3.30.470.30:FF:000018">
    <property type="entry name" value="DNA ligase"/>
    <property type="match status" value="1"/>
</dbReference>
<dbReference type="SUPFAM" id="SSF56091">
    <property type="entry name" value="DNA ligase/mRNA capping enzyme, catalytic domain"/>
    <property type="match status" value="1"/>
</dbReference>
<comment type="caution">
    <text evidence="11">The sequence shown here is derived from an EMBL/GenBank/DDBJ whole genome shotgun (WGS) entry which is preliminary data.</text>
</comment>
<evidence type="ECO:0000256" key="3">
    <source>
        <dbReference type="ARBA" id="ARBA00022705"/>
    </source>
</evidence>
<dbReference type="Pfam" id="PF04675">
    <property type="entry name" value="DNA_ligase_A_N"/>
    <property type="match status" value="1"/>
</dbReference>
<dbReference type="Gene3D" id="2.40.50.140">
    <property type="entry name" value="Nucleic acid-binding proteins"/>
    <property type="match status" value="1"/>
</dbReference>
<organism evidence="11 12">
    <name type="scientific">Fusarium ambrosium</name>
    <dbReference type="NCBI Taxonomy" id="131363"/>
    <lineage>
        <taxon>Eukaryota</taxon>
        <taxon>Fungi</taxon>
        <taxon>Dikarya</taxon>
        <taxon>Ascomycota</taxon>
        <taxon>Pezizomycotina</taxon>
        <taxon>Sordariomycetes</taxon>
        <taxon>Hypocreomycetidae</taxon>
        <taxon>Hypocreales</taxon>
        <taxon>Nectriaceae</taxon>
        <taxon>Fusarium</taxon>
        <taxon>Fusarium solani species complex</taxon>
    </lineage>
</organism>
<evidence type="ECO:0000256" key="8">
    <source>
        <dbReference type="RuleBase" id="RU004196"/>
    </source>
</evidence>
<feature type="region of interest" description="Disordered" evidence="9">
    <location>
        <begin position="760"/>
        <end position="783"/>
    </location>
</feature>
<dbReference type="PROSITE" id="PS50160">
    <property type="entry name" value="DNA_LIGASE_A3"/>
    <property type="match status" value="1"/>
</dbReference>
<keyword evidence="7" id="KW-0233">DNA recombination</keyword>
<feature type="domain" description="ATP-dependent DNA ligase family profile" evidence="10">
    <location>
        <begin position="540"/>
        <end position="730"/>
    </location>
</feature>
<dbReference type="EMBL" id="NIZV01000246">
    <property type="protein sequence ID" value="RSL97844.1"/>
    <property type="molecule type" value="Genomic_DNA"/>
</dbReference>
<feature type="region of interest" description="Disordered" evidence="9">
    <location>
        <begin position="633"/>
        <end position="677"/>
    </location>
</feature>
<keyword evidence="4 7" id="KW-0547">Nucleotide-binding</keyword>
<gene>
    <name evidence="11" type="ORF">CDV31_012838</name>
</gene>
<dbReference type="SUPFAM" id="SSF117018">
    <property type="entry name" value="ATP-dependent DNA ligase DNA-binding domain"/>
    <property type="match status" value="1"/>
</dbReference>
<comment type="similarity">
    <text evidence="1 8">Belongs to the ATP-dependent DNA ligase family.</text>
</comment>
<dbReference type="Gene3D" id="1.10.3260.10">
    <property type="entry name" value="DNA ligase, ATP-dependent, N-terminal domain"/>
    <property type="match status" value="1"/>
</dbReference>
<feature type="compositionally biased region" description="Polar residues" evidence="9">
    <location>
        <begin position="78"/>
        <end position="92"/>
    </location>
</feature>
<dbReference type="SUPFAM" id="SSF50249">
    <property type="entry name" value="Nucleic acid-binding proteins"/>
    <property type="match status" value="1"/>
</dbReference>
<dbReference type="CDD" id="cd07969">
    <property type="entry name" value="OBF_DNA_ligase_I"/>
    <property type="match status" value="1"/>
</dbReference>
<dbReference type="NCBIfam" id="TIGR00574">
    <property type="entry name" value="dnl1"/>
    <property type="match status" value="1"/>
</dbReference>
<feature type="compositionally biased region" description="Basic residues" evidence="9">
    <location>
        <begin position="646"/>
        <end position="656"/>
    </location>
</feature>
<keyword evidence="3" id="KW-0235">DNA replication</keyword>
<dbReference type="InterPro" id="IPR000977">
    <property type="entry name" value="DNA_ligase_ATP-dep"/>
</dbReference>
<dbReference type="PANTHER" id="PTHR45674:SF9">
    <property type="entry name" value="DNA LIGASE 3"/>
    <property type="match status" value="1"/>
</dbReference>